<organism evidence="1">
    <name type="scientific">uncultured Caudovirales phage</name>
    <dbReference type="NCBI Taxonomy" id="2100421"/>
    <lineage>
        <taxon>Viruses</taxon>
        <taxon>Duplodnaviria</taxon>
        <taxon>Heunggongvirae</taxon>
        <taxon>Uroviricota</taxon>
        <taxon>Caudoviricetes</taxon>
        <taxon>Peduoviridae</taxon>
        <taxon>Maltschvirus</taxon>
        <taxon>Maltschvirus maltsch</taxon>
    </lineage>
</organism>
<dbReference type="EMBL" id="LR797474">
    <property type="protein sequence ID" value="CAB4218530.1"/>
    <property type="molecule type" value="Genomic_DNA"/>
</dbReference>
<sequence>MKLSVGDKIRIHVDVEEMQNDLLEMVDGQEAVITEIYQNSYEPDVDRIEVELVNPVEFHGQSLVVVPGLYMDNIEKIEKIQESKKTDKRYLRRFVGTFANY</sequence>
<name>A0A6J5STD0_9CAUD</name>
<gene>
    <name evidence="1" type="ORF">UFOVP1604_29</name>
</gene>
<reference evidence="1" key="1">
    <citation type="submission" date="2020-05" db="EMBL/GenBank/DDBJ databases">
        <authorList>
            <person name="Chiriac C."/>
            <person name="Salcher M."/>
            <person name="Ghai R."/>
            <person name="Kavagutti S V."/>
        </authorList>
    </citation>
    <scope>NUCLEOTIDE SEQUENCE</scope>
</reference>
<evidence type="ECO:0000313" key="1">
    <source>
        <dbReference type="EMBL" id="CAB4218530.1"/>
    </source>
</evidence>
<protein>
    <submittedName>
        <fullName evidence="1">Uncharacterized protein</fullName>
    </submittedName>
</protein>
<accession>A0A6J5STD0</accession>
<proteinExistence type="predicted"/>